<proteinExistence type="predicted"/>
<evidence type="ECO:0000313" key="1">
    <source>
        <dbReference type="EMBL" id="HHE04785.1"/>
    </source>
</evidence>
<comment type="caution">
    <text evidence="1">The sequence shown here is derived from an EMBL/GenBank/DDBJ whole genome shotgun (WGS) entry which is preliminary data.</text>
</comment>
<dbReference type="AlphaFoldDB" id="A0A7C5DAV0"/>
<reference evidence="1" key="1">
    <citation type="journal article" date="2020" name="mSystems">
        <title>Genome- and Community-Level Interaction Insights into Carbon Utilization and Element Cycling Functions of Hydrothermarchaeota in Hydrothermal Sediment.</title>
        <authorList>
            <person name="Zhou Z."/>
            <person name="Liu Y."/>
            <person name="Xu W."/>
            <person name="Pan J."/>
            <person name="Luo Z.H."/>
            <person name="Li M."/>
        </authorList>
    </citation>
    <scope>NUCLEOTIDE SEQUENCE [LARGE SCALE GENOMIC DNA]</scope>
    <source>
        <strain evidence="1">HyVt-74</strain>
    </source>
</reference>
<dbReference type="EMBL" id="DRTB01000135">
    <property type="protein sequence ID" value="HHE04785.1"/>
    <property type="molecule type" value="Genomic_DNA"/>
</dbReference>
<name>A0A7C5DAV0_UNCW3</name>
<protein>
    <submittedName>
        <fullName evidence="1">Uncharacterized protein</fullName>
    </submittedName>
</protein>
<sequence length="172" mass="20470">MINPYNIPKERMPLIVFSDHTSGFIQWLIKFRTNASYNHCMFLLYPGEFVSQGNVFSSIPLSRYVKKNSRLKFWAIKDLKNYERYKIYNMINKELKGSWWSRKYDYLGILGQILGIVKINMPGNMYCSERVSKYLRELEGFEDLPEHSSPKGLNEAFKKHLRMEVYGRWTSD</sequence>
<dbReference type="Gene3D" id="3.90.1720.10">
    <property type="entry name" value="endopeptidase domain like (from Nostoc punctiforme)"/>
    <property type="match status" value="1"/>
</dbReference>
<organism evidence="1">
    <name type="scientific">candidate division WOR-3 bacterium</name>
    <dbReference type="NCBI Taxonomy" id="2052148"/>
    <lineage>
        <taxon>Bacteria</taxon>
        <taxon>Bacteria division WOR-3</taxon>
    </lineage>
</organism>
<accession>A0A7C5DAV0</accession>
<dbReference type="Proteomes" id="UP000886110">
    <property type="component" value="Unassembled WGS sequence"/>
</dbReference>
<gene>
    <name evidence="1" type="ORF">ENL19_01825</name>
</gene>